<dbReference type="Proteomes" id="UP000031668">
    <property type="component" value="Unassembled WGS sequence"/>
</dbReference>
<evidence type="ECO:0000313" key="2">
    <source>
        <dbReference type="Proteomes" id="UP000031668"/>
    </source>
</evidence>
<reference evidence="1 2" key="1">
    <citation type="journal article" date="2014" name="Genome Biol. Evol.">
        <title>The genome of the myxosporean Thelohanellus kitauei shows adaptations to nutrient acquisition within its fish host.</title>
        <authorList>
            <person name="Yang Y."/>
            <person name="Xiong J."/>
            <person name="Zhou Z."/>
            <person name="Huo F."/>
            <person name="Miao W."/>
            <person name="Ran C."/>
            <person name="Liu Y."/>
            <person name="Zhang J."/>
            <person name="Feng J."/>
            <person name="Wang M."/>
            <person name="Wang M."/>
            <person name="Wang L."/>
            <person name="Yao B."/>
        </authorList>
    </citation>
    <scope>NUCLEOTIDE SEQUENCE [LARGE SCALE GENOMIC DNA]</scope>
    <source>
        <strain evidence="1">Wuqing</strain>
    </source>
</reference>
<comment type="caution">
    <text evidence="1">The sequence shown here is derived from an EMBL/GenBank/DDBJ whole genome shotgun (WGS) entry which is preliminary data.</text>
</comment>
<dbReference type="AlphaFoldDB" id="A0A0C2MTR9"/>
<gene>
    <name evidence="1" type="ORF">RF11_09051</name>
</gene>
<protein>
    <submittedName>
        <fullName evidence="1">Uncharacterized protein</fullName>
    </submittedName>
</protein>
<organism evidence="1 2">
    <name type="scientific">Thelohanellus kitauei</name>
    <name type="common">Myxosporean</name>
    <dbReference type="NCBI Taxonomy" id="669202"/>
    <lineage>
        <taxon>Eukaryota</taxon>
        <taxon>Metazoa</taxon>
        <taxon>Cnidaria</taxon>
        <taxon>Myxozoa</taxon>
        <taxon>Myxosporea</taxon>
        <taxon>Bivalvulida</taxon>
        <taxon>Platysporina</taxon>
        <taxon>Myxobolidae</taxon>
        <taxon>Thelohanellus</taxon>
    </lineage>
</organism>
<keyword evidence="2" id="KW-1185">Reference proteome</keyword>
<sequence>MRRHLKSACRKKKSKNESEKPIRCLELCKEFPDLWKYHLGFVKDLELDIKFKPDFTLIFYKPIPIIHSIKNDFNTAKDEIVSQRVCTPIQFMTGSSLPIKKGFVMTAALP</sequence>
<accession>A0A0C2MTR9</accession>
<evidence type="ECO:0000313" key="1">
    <source>
        <dbReference type="EMBL" id="KII70716.1"/>
    </source>
</evidence>
<name>A0A0C2MTR9_THEKT</name>
<proteinExistence type="predicted"/>
<dbReference type="OrthoDB" id="6130485at2759"/>
<dbReference type="EMBL" id="JWZT01001987">
    <property type="protein sequence ID" value="KII70716.1"/>
    <property type="molecule type" value="Genomic_DNA"/>
</dbReference>